<feature type="compositionally biased region" description="Polar residues" evidence="1">
    <location>
        <begin position="94"/>
        <end position="106"/>
    </location>
</feature>
<proteinExistence type="predicted"/>
<dbReference type="InterPro" id="IPR036689">
    <property type="entry name" value="ESAT-6-like_sf"/>
</dbReference>
<evidence type="ECO:0000313" key="3">
    <source>
        <dbReference type="Proteomes" id="UP000195913"/>
    </source>
</evidence>
<reference evidence="2 3" key="1">
    <citation type="submission" date="2017-02" db="EMBL/GenBank/DDBJ databases">
        <authorList>
            <person name="Peterson S.W."/>
        </authorList>
    </citation>
    <scope>NUCLEOTIDE SEQUENCE [LARGE SCALE GENOMIC DNA]</scope>
    <source>
        <strain evidence="2 3">B Ar 00.02</strain>
    </source>
</reference>
<protein>
    <recommendedName>
        <fullName evidence="4">ESAT-6-like protein</fullName>
    </recommendedName>
</protein>
<sequence length="106" mass="11350">MDVNAIGKAAEEASGSGDELVRLVEELVDGVEDLKTTFKGNGAVSYENFMAESQRVQQDLVKALSGISQGQAESAKHYVQMDDDFEAGGKEAENQASGAKTSNFRF</sequence>
<evidence type="ECO:0000256" key="1">
    <source>
        <dbReference type="SAM" id="MobiDB-lite"/>
    </source>
</evidence>
<organism evidence="2 3">
    <name type="scientific">Arthrobacter rhombi</name>
    <dbReference type="NCBI Taxonomy" id="71253"/>
    <lineage>
        <taxon>Bacteria</taxon>
        <taxon>Bacillati</taxon>
        <taxon>Actinomycetota</taxon>
        <taxon>Actinomycetes</taxon>
        <taxon>Micrococcales</taxon>
        <taxon>Micrococcaceae</taxon>
        <taxon>Arthrobacter</taxon>
    </lineage>
</organism>
<dbReference type="InterPro" id="IPR010310">
    <property type="entry name" value="T7SS_ESAT-6-like"/>
</dbReference>
<accession>A0A1R4GVI3</accession>
<feature type="region of interest" description="Disordered" evidence="1">
    <location>
        <begin position="87"/>
        <end position="106"/>
    </location>
</feature>
<dbReference type="EMBL" id="FUHW01000048">
    <property type="protein sequence ID" value="SJM72131.1"/>
    <property type="molecule type" value="Genomic_DNA"/>
</dbReference>
<evidence type="ECO:0008006" key="4">
    <source>
        <dbReference type="Google" id="ProtNLM"/>
    </source>
</evidence>
<dbReference type="SUPFAM" id="SSF140453">
    <property type="entry name" value="EsxAB dimer-like"/>
    <property type="match status" value="1"/>
</dbReference>
<dbReference type="Proteomes" id="UP000195913">
    <property type="component" value="Unassembled WGS sequence"/>
</dbReference>
<keyword evidence="3" id="KW-1185">Reference proteome</keyword>
<gene>
    <name evidence="2" type="ORF">FM101_14425</name>
</gene>
<name>A0A1R4GVI3_9MICC</name>
<evidence type="ECO:0000313" key="2">
    <source>
        <dbReference type="EMBL" id="SJM72131.1"/>
    </source>
</evidence>
<dbReference type="Gene3D" id="1.10.287.1060">
    <property type="entry name" value="ESAT-6-like"/>
    <property type="match status" value="1"/>
</dbReference>
<dbReference type="Pfam" id="PF06013">
    <property type="entry name" value="WXG100"/>
    <property type="match status" value="1"/>
</dbReference>
<dbReference type="AlphaFoldDB" id="A0A1R4GVI3"/>